<evidence type="ECO:0000313" key="1">
    <source>
        <dbReference type="EMBL" id="CCD36874.1"/>
    </source>
</evidence>
<dbReference type="AlphaFoldDB" id="U3UAJ0"/>
<organism evidence="1 2">
    <name type="scientific">Candidatus Paraburkholderia kirkii UZHbot1</name>
    <dbReference type="NCBI Taxonomy" id="1055526"/>
    <lineage>
        <taxon>Bacteria</taxon>
        <taxon>Pseudomonadati</taxon>
        <taxon>Pseudomonadota</taxon>
        <taxon>Betaproteobacteria</taxon>
        <taxon>Burkholderiales</taxon>
        <taxon>Burkholderiaceae</taxon>
        <taxon>Paraburkholderia</taxon>
    </lineage>
</organism>
<dbReference type="HOGENOM" id="CLU_1281174_0_0_4"/>
<evidence type="ECO:0000313" key="2">
    <source>
        <dbReference type="Proteomes" id="UP000003511"/>
    </source>
</evidence>
<keyword evidence="2" id="KW-1185">Reference proteome</keyword>
<name>U3UAJ0_9BURK</name>
<dbReference type="BioCyc" id="CBUR1055526:G10QW-294-MONOMER"/>
<proteinExistence type="predicted"/>
<reference evidence="1 2" key="1">
    <citation type="submission" date="2011-09" db="EMBL/GenBank/DDBJ databases">
        <authorList>
            <person name="Carlier A."/>
        </authorList>
    </citation>
    <scope>NUCLEOTIDE SEQUENCE [LARGE SCALE GENOMIC DNA]</scope>
    <source>
        <strain evidence="1 2">UZHbot1</strain>
    </source>
</reference>
<dbReference type="EMBL" id="CAFE01000064">
    <property type="protein sequence ID" value="CCD36874.1"/>
    <property type="molecule type" value="Genomic_DNA"/>
</dbReference>
<gene>
    <name evidence="1" type="ORF">BKIR_c151_4290</name>
</gene>
<sequence length="177" mass="19525">MNHYKVKPVAGDEETVRVFFLRVASFQETIFSFFKNLEATMPKPKTFECTLLVNKGDRLAFALSFLAVEKYYPAYIHNFMEASFIGAQDLGISTVNWAGIDRIGKAAHVPVSVPLLKQHEAALRADLASFLTLQKDLQVTNTPAVSVAGTYIVTPEFTNGDAQLFSQLVNGIISMAC</sequence>
<protein>
    <submittedName>
        <fullName evidence="1">WGS project CAFE00000000 data, contig bkir_c151</fullName>
    </submittedName>
</protein>
<comment type="caution">
    <text evidence="1">The sequence shown here is derived from an EMBL/GenBank/DDBJ whole genome shotgun (WGS) entry which is preliminary data.</text>
</comment>
<reference evidence="1 2" key="2">
    <citation type="submission" date="2011-10" db="EMBL/GenBank/DDBJ databases">
        <title>Draft genome sequence of Candidatus Burkholderia kirkii.</title>
        <authorList>
            <person name="Carlier A.L."/>
            <person name="Eberl L."/>
        </authorList>
    </citation>
    <scope>NUCLEOTIDE SEQUENCE [LARGE SCALE GENOMIC DNA]</scope>
    <source>
        <strain evidence="1 2">UZHbot1</strain>
    </source>
</reference>
<accession>U3UAJ0</accession>
<dbReference type="Proteomes" id="UP000003511">
    <property type="component" value="Unassembled WGS sequence"/>
</dbReference>